<proteinExistence type="predicted"/>
<evidence type="ECO:0000313" key="4">
    <source>
        <dbReference type="Proteomes" id="UP000593765"/>
    </source>
</evidence>
<feature type="compositionally biased region" description="Pro residues" evidence="1">
    <location>
        <begin position="107"/>
        <end position="116"/>
    </location>
</feature>
<evidence type="ECO:0008006" key="5">
    <source>
        <dbReference type="Google" id="ProtNLM"/>
    </source>
</evidence>
<name>A0A7M2X2D8_9BACT</name>
<dbReference type="EMBL" id="CP063458">
    <property type="protein sequence ID" value="QOV91927.1"/>
    <property type="molecule type" value="Genomic_DNA"/>
</dbReference>
<reference evidence="3 4" key="1">
    <citation type="submission" date="2020-10" db="EMBL/GenBank/DDBJ databases">
        <title>Wide distribution of Phycisphaera-like planctomycetes from WD2101 soil group in peatlands and genome analysis of the first cultivated representative.</title>
        <authorList>
            <person name="Dedysh S.N."/>
            <person name="Beletsky A.V."/>
            <person name="Ivanova A."/>
            <person name="Kulichevskaya I.S."/>
            <person name="Suzina N.E."/>
            <person name="Philippov D.A."/>
            <person name="Rakitin A.L."/>
            <person name="Mardanov A.V."/>
            <person name="Ravin N.V."/>
        </authorList>
    </citation>
    <scope>NUCLEOTIDE SEQUENCE [LARGE SCALE GENOMIC DNA]</scope>
    <source>
        <strain evidence="3 4">M1803</strain>
    </source>
</reference>
<dbReference type="KEGG" id="hbs:IPV69_11460"/>
<organism evidence="3 4">
    <name type="scientific">Humisphaera borealis</name>
    <dbReference type="NCBI Taxonomy" id="2807512"/>
    <lineage>
        <taxon>Bacteria</taxon>
        <taxon>Pseudomonadati</taxon>
        <taxon>Planctomycetota</taxon>
        <taxon>Phycisphaerae</taxon>
        <taxon>Tepidisphaerales</taxon>
        <taxon>Tepidisphaeraceae</taxon>
        <taxon>Humisphaera</taxon>
    </lineage>
</organism>
<feature type="region of interest" description="Disordered" evidence="1">
    <location>
        <begin position="107"/>
        <end position="132"/>
    </location>
</feature>
<feature type="signal peptide" evidence="2">
    <location>
        <begin position="1"/>
        <end position="23"/>
    </location>
</feature>
<accession>A0A7M2X2D8</accession>
<protein>
    <recommendedName>
        <fullName evidence="5">SH3 domain-containing protein</fullName>
    </recommendedName>
</protein>
<feature type="chain" id="PRO_5034648479" description="SH3 domain-containing protein" evidence="2">
    <location>
        <begin position="24"/>
        <end position="200"/>
    </location>
</feature>
<keyword evidence="4" id="KW-1185">Reference proteome</keyword>
<dbReference type="Proteomes" id="UP000593765">
    <property type="component" value="Chromosome"/>
</dbReference>
<dbReference type="RefSeq" id="WP_206295247.1">
    <property type="nucleotide sequence ID" value="NZ_CP063458.1"/>
</dbReference>
<evidence type="ECO:0000313" key="3">
    <source>
        <dbReference type="EMBL" id="QOV91927.1"/>
    </source>
</evidence>
<dbReference type="PROSITE" id="PS51257">
    <property type="entry name" value="PROKAR_LIPOPROTEIN"/>
    <property type="match status" value="1"/>
</dbReference>
<evidence type="ECO:0000256" key="2">
    <source>
        <dbReference type="SAM" id="SignalP"/>
    </source>
</evidence>
<evidence type="ECO:0000256" key="1">
    <source>
        <dbReference type="SAM" id="MobiDB-lite"/>
    </source>
</evidence>
<sequence>MKQQRMTRGLLVAGLLLGGTALTGCMKDTKPAPSTAMTKPAAPAKVMTHYLSVDQPCYMKPGAESCGTIKKGTQVLLLIPGSMAQIETADGKTLYTKIDGIESIEVPAPPKPPAAKPAPAAVKPVTKGTPATPAKEMTHMLTAEQPYYMAMPAAGAKPAGMLPKGTKVLLLIPGSWCQIETADGKTVYTKIDGVDVIPAK</sequence>
<gene>
    <name evidence="3" type="ORF">IPV69_11460</name>
</gene>
<keyword evidence="2" id="KW-0732">Signal</keyword>
<dbReference type="AlphaFoldDB" id="A0A7M2X2D8"/>